<accession>A0A1Z4LNT5</accession>
<evidence type="ECO:0000259" key="1">
    <source>
        <dbReference type="Pfam" id="PF05685"/>
    </source>
</evidence>
<dbReference type="Proteomes" id="UP000218418">
    <property type="component" value="Chromosome"/>
</dbReference>
<name>A0A1Z4LNT5_9CYAN</name>
<evidence type="ECO:0000313" key="3">
    <source>
        <dbReference type="Proteomes" id="UP000218418"/>
    </source>
</evidence>
<dbReference type="PANTHER" id="PTHR34107">
    <property type="entry name" value="SLL0198 PROTEIN-RELATED"/>
    <property type="match status" value="1"/>
</dbReference>
<dbReference type="Gene3D" id="3.90.1570.10">
    <property type="entry name" value="tt1808, chain A"/>
    <property type="match status" value="1"/>
</dbReference>
<feature type="domain" description="Putative restriction endonuclease" evidence="1">
    <location>
        <begin position="17"/>
        <end position="188"/>
    </location>
</feature>
<dbReference type="PANTHER" id="PTHR34107:SF7">
    <property type="entry name" value="SLR2092 PROTEIN"/>
    <property type="match status" value="1"/>
</dbReference>
<dbReference type="AlphaFoldDB" id="A0A1Z4LNT5"/>
<dbReference type="CDD" id="cd06260">
    <property type="entry name" value="DUF820-like"/>
    <property type="match status" value="1"/>
</dbReference>
<organism evidence="2 3">
    <name type="scientific">Calothrix parasitica NIES-267</name>
    <dbReference type="NCBI Taxonomy" id="1973488"/>
    <lineage>
        <taxon>Bacteria</taxon>
        <taxon>Bacillati</taxon>
        <taxon>Cyanobacteriota</taxon>
        <taxon>Cyanophyceae</taxon>
        <taxon>Nostocales</taxon>
        <taxon>Calotrichaceae</taxon>
        <taxon>Calothrix</taxon>
    </lineage>
</organism>
<dbReference type="InterPro" id="IPR008538">
    <property type="entry name" value="Uma2"/>
</dbReference>
<protein>
    <recommendedName>
        <fullName evidence="1">Putative restriction endonuclease domain-containing protein</fullName>
    </recommendedName>
</protein>
<gene>
    <name evidence="2" type="ORF">NIES267_23980</name>
</gene>
<sequence length="191" mass="21989">MQSLTVNFNSIIDLTDEQFLKLFQTNQNLRFERNATGEIVIMPRVRGESSNRNAGLTAQLWIWNQKYNLGIVFDSSGGFKLPNGADRSPDASWVKLDRWNELTLEQKTKFLPLAPDFAIELLSPSDSLKKTQEKMQEYVNNGVRLGWLINRKNRQVEIYRIGKEVEILDNPDSLNGEDVLPGFVLDLEMIW</sequence>
<evidence type="ECO:0000313" key="2">
    <source>
        <dbReference type="EMBL" id="BAY82912.1"/>
    </source>
</evidence>
<dbReference type="SUPFAM" id="SSF52980">
    <property type="entry name" value="Restriction endonuclease-like"/>
    <property type="match status" value="1"/>
</dbReference>
<dbReference type="EMBL" id="AP018227">
    <property type="protein sequence ID" value="BAY82912.1"/>
    <property type="molecule type" value="Genomic_DNA"/>
</dbReference>
<dbReference type="Pfam" id="PF05685">
    <property type="entry name" value="Uma2"/>
    <property type="match status" value="1"/>
</dbReference>
<reference evidence="2 3" key="1">
    <citation type="submission" date="2017-06" db="EMBL/GenBank/DDBJ databases">
        <title>Genome sequencing of cyanobaciteial culture collection at National Institute for Environmental Studies (NIES).</title>
        <authorList>
            <person name="Hirose Y."/>
            <person name="Shimura Y."/>
            <person name="Fujisawa T."/>
            <person name="Nakamura Y."/>
            <person name="Kawachi M."/>
        </authorList>
    </citation>
    <scope>NUCLEOTIDE SEQUENCE [LARGE SCALE GENOMIC DNA]</scope>
    <source>
        <strain evidence="2 3">NIES-267</strain>
    </source>
</reference>
<proteinExistence type="predicted"/>
<dbReference type="InterPro" id="IPR012296">
    <property type="entry name" value="Nuclease_put_TT1808"/>
</dbReference>
<dbReference type="OrthoDB" id="455378at2"/>
<keyword evidence="3" id="KW-1185">Reference proteome</keyword>
<dbReference type="InterPro" id="IPR011335">
    <property type="entry name" value="Restrct_endonuc-II-like"/>
</dbReference>